<name>A0ABY7MCZ6_9BRAD</name>
<sequence length="68" mass="7674">MPATWTSGNHNTWNGCLSDDLNTQNRWYSNASQIDSRQKKKLCDNAKSQTVSVFKDIGTSLAKQRVAR</sequence>
<protein>
    <submittedName>
        <fullName evidence="1">Uncharacterized protein</fullName>
    </submittedName>
</protein>
<dbReference type="EMBL" id="CP089391">
    <property type="protein sequence ID" value="WBL75766.1"/>
    <property type="molecule type" value="Genomic_DNA"/>
</dbReference>
<gene>
    <name evidence="1" type="ORF">I3J27_22305</name>
</gene>
<dbReference type="Proteomes" id="UP001179614">
    <property type="component" value="Chromosome"/>
</dbReference>
<reference evidence="1" key="1">
    <citation type="submission" date="2021-12" db="EMBL/GenBank/DDBJ databases">
        <title>Bradyrhizobium xenonodulans sp. nov.</title>
        <authorList>
            <person name="Claassens R."/>
            <person name="Venter S.N."/>
            <person name="Beukes C.W."/>
            <person name="Stepkowski T."/>
            <person name="Steenkamp E.T."/>
        </authorList>
    </citation>
    <scope>NUCLEOTIDE SEQUENCE</scope>
    <source>
        <strain evidence="1">14AB</strain>
    </source>
</reference>
<evidence type="ECO:0000313" key="2">
    <source>
        <dbReference type="Proteomes" id="UP001179614"/>
    </source>
</evidence>
<proteinExistence type="predicted"/>
<evidence type="ECO:0000313" key="1">
    <source>
        <dbReference type="EMBL" id="WBL75766.1"/>
    </source>
</evidence>
<keyword evidence="2" id="KW-1185">Reference proteome</keyword>
<organism evidence="1 2">
    <name type="scientific">Bradyrhizobium xenonodulans</name>
    <dbReference type="NCBI Taxonomy" id="2736875"/>
    <lineage>
        <taxon>Bacteria</taxon>
        <taxon>Pseudomonadati</taxon>
        <taxon>Pseudomonadota</taxon>
        <taxon>Alphaproteobacteria</taxon>
        <taxon>Hyphomicrobiales</taxon>
        <taxon>Nitrobacteraceae</taxon>
        <taxon>Bradyrhizobium</taxon>
    </lineage>
</organism>
<dbReference type="RefSeq" id="WP_270160579.1">
    <property type="nucleotide sequence ID" value="NZ_CP089391.1"/>
</dbReference>
<accession>A0ABY7MCZ6</accession>